<evidence type="ECO:0000256" key="2">
    <source>
        <dbReference type="ARBA" id="ARBA00022525"/>
    </source>
</evidence>
<dbReference type="Pfam" id="PF00386">
    <property type="entry name" value="C1q"/>
    <property type="match status" value="1"/>
</dbReference>
<organism evidence="11 12">
    <name type="scientific">Galbula dea</name>
    <dbReference type="NCBI Taxonomy" id="1109041"/>
    <lineage>
        <taxon>Eukaryota</taxon>
        <taxon>Metazoa</taxon>
        <taxon>Chordata</taxon>
        <taxon>Craniata</taxon>
        <taxon>Vertebrata</taxon>
        <taxon>Euteleostomi</taxon>
        <taxon>Archelosauria</taxon>
        <taxon>Archosauria</taxon>
        <taxon>Dinosauria</taxon>
        <taxon>Saurischia</taxon>
        <taxon>Theropoda</taxon>
        <taxon>Coelurosauria</taxon>
        <taxon>Aves</taxon>
        <taxon>Neognathae</taxon>
        <taxon>Neoaves</taxon>
        <taxon>Telluraves</taxon>
        <taxon>Coraciimorphae</taxon>
        <taxon>Piciformes</taxon>
        <taxon>Galbulidae</taxon>
        <taxon>Galbula</taxon>
    </lineage>
</organism>
<gene>
    <name evidence="11" type="primary">Mmrn2</name>
    <name evidence="11" type="ORF">GALDEA_R10098</name>
</gene>
<protein>
    <submittedName>
        <fullName evidence="11">MMRN2 protein</fullName>
    </submittedName>
</protein>
<dbReference type="PROSITE" id="PS50871">
    <property type="entry name" value="C1Q"/>
    <property type="match status" value="1"/>
</dbReference>
<dbReference type="InterPro" id="IPR050392">
    <property type="entry name" value="Collagen/C1q_domain"/>
</dbReference>
<evidence type="ECO:0000259" key="10">
    <source>
        <dbReference type="PROSITE" id="PS51041"/>
    </source>
</evidence>
<feature type="domain" description="EMI" evidence="10">
    <location>
        <begin position="94"/>
        <end position="170"/>
    </location>
</feature>
<dbReference type="PROSITE" id="PS51041">
    <property type="entry name" value="EMI"/>
    <property type="match status" value="1"/>
</dbReference>
<keyword evidence="4 6" id="KW-0175">Coiled coil</keyword>
<dbReference type="Proteomes" id="UP000566440">
    <property type="component" value="Unassembled WGS sequence"/>
</dbReference>
<dbReference type="SUPFAM" id="SSF49842">
    <property type="entry name" value="TNF-like"/>
    <property type="match status" value="1"/>
</dbReference>
<feature type="region of interest" description="Disordered" evidence="7">
    <location>
        <begin position="69"/>
        <end position="89"/>
    </location>
</feature>
<feature type="chain" id="PRO_5029842750" evidence="8">
    <location>
        <begin position="16"/>
        <end position="1018"/>
    </location>
</feature>
<dbReference type="InterPro" id="IPR001073">
    <property type="entry name" value="C1q_dom"/>
</dbReference>
<accession>A0A7K9TG72</accession>
<evidence type="ECO:0000256" key="6">
    <source>
        <dbReference type="SAM" id="Coils"/>
    </source>
</evidence>
<feature type="coiled-coil region" evidence="6">
    <location>
        <begin position="201"/>
        <end position="235"/>
    </location>
</feature>
<dbReference type="GO" id="GO:0005576">
    <property type="term" value="C:extracellular region"/>
    <property type="evidence" value="ECO:0007669"/>
    <property type="project" value="UniProtKB-SubCell"/>
</dbReference>
<dbReference type="OrthoDB" id="8963519at2759"/>
<evidence type="ECO:0000256" key="1">
    <source>
        <dbReference type="ARBA" id="ARBA00004613"/>
    </source>
</evidence>
<dbReference type="InterPro" id="IPR011489">
    <property type="entry name" value="EMI_domain"/>
</dbReference>
<name>A0A7K9TG72_9PICI</name>
<evidence type="ECO:0000313" key="11">
    <source>
        <dbReference type="EMBL" id="NXI46746.1"/>
    </source>
</evidence>
<comment type="caution">
    <text evidence="11">The sequence shown here is derived from an EMBL/GenBank/DDBJ whole genome shotgun (WGS) entry which is preliminary data.</text>
</comment>
<feature type="signal peptide" evidence="8">
    <location>
        <begin position="1"/>
        <end position="15"/>
    </location>
</feature>
<dbReference type="GO" id="GO:0030948">
    <property type="term" value="P:negative regulation of vascular endothelial growth factor receptor signaling pathway"/>
    <property type="evidence" value="ECO:0007669"/>
    <property type="project" value="TreeGrafter"/>
</dbReference>
<dbReference type="GO" id="GO:0090051">
    <property type="term" value="P:negative regulation of cell migration involved in sprouting angiogenesis"/>
    <property type="evidence" value="ECO:0007669"/>
    <property type="project" value="TreeGrafter"/>
</dbReference>
<evidence type="ECO:0000313" key="12">
    <source>
        <dbReference type="Proteomes" id="UP000566440"/>
    </source>
</evidence>
<evidence type="ECO:0000259" key="9">
    <source>
        <dbReference type="PROSITE" id="PS50871"/>
    </source>
</evidence>
<evidence type="ECO:0000256" key="5">
    <source>
        <dbReference type="ARBA" id="ARBA00023157"/>
    </source>
</evidence>
<keyword evidence="2" id="KW-0964">Secreted</keyword>
<dbReference type="Gene3D" id="2.60.120.40">
    <property type="match status" value="1"/>
</dbReference>
<dbReference type="SMART" id="SM00110">
    <property type="entry name" value="C1Q"/>
    <property type="match status" value="1"/>
</dbReference>
<evidence type="ECO:0000256" key="3">
    <source>
        <dbReference type="ARBA" id="ARBA00022729"/>
    </source>
</evidence>
<feature type="region of interest" description="Disordered" evidence="7">
    <location>
        <begin position="703"/>
        <end position="726"/>
    </location>
</feature>
<reference evidence="11 12" key="1">
    <citation type="submission" date="2019-09" db="EMBL/GenBank/DDBJ databases">
        <title>Bird 10,000 Genomes (B10K) Project - Family phase.</title>
        <authorList>
            <person name="Zhang G."/>
        </authorList>
    </citation>
    <scope>NUCLEOTIDE SEQUENCE [LARGE SCALE GENOMIC DNA]</scope>
    <source>
        <strain evidence="11">B10K-DU-001-62</strain>
        <tissue evidence="11">Muscle</tissue>
    </source>
</reference>
<keyword evidence="12" id="KW-1185">Reference proteome</keyword>
<dbReference type="Pfam" id="PF07546">
    <property type="entry name" value="EMI"/>
    <property type="match status" value="1"/>
</dbReference>
<dbReference type="PANTHER" id="PTHR15427:SF6">
    <property type="entry name" value="MULTIMERIN-2"/>
    <property type="match status" value="1"/>
</dbReference>
<evidence type="ECO:0000256" key="7">
    <source>
        <dbReference type="SAM" id="MobiDB-lite"/>
    </source>
</evidence>
<keyword evidence="5" id="KW-1015">Disulfide bond</keyword>
<feature type="domain" description="C1q" evidence="9">
    <location>
        <begin position="888"/>
        <end position="1018"/>
    </location>
</feature>
<dbReference type="EMBL" id="VWZX01009894">
    <property type="protein sequence ID" value="NXI46746.1"/>
    <property type="molecule type" value="Genomic_DNA"/>
</dbReference>
<feature type="non-terminal residue" evidence="11">
    <location>
        <position position="1"/>
    </location>
</feature>
<dbReference type="PANTHER" id="PTHR15427">
    <property type="entry name" value="EMILIN ELASTIN MICROFIBRIL INTERFACE-LOCATED PROTEIN ELASTIN MICROFIBRIL INTERFACER"/>
    <property type="match status" value="1"/>
</dbReference>
<evidence type="ECO:0000256" key="8">
    <source>
        <dbReference type="SAM" id="SignalP"/>
    </source>
</evidence>
<evidence type="ECO:0000256" key="4">
    <source>
        <dbReference type="ARBA" id="ARBA00023054"/>
    </source>
</evidence>
<sequence length="1018" mass="116951">MLVKLLLICNTIGLAKLVRHSDHHGYHDGSVHSSKPHFSESSAYPLRTPLSHEEEGYWEAEGLREDAQDYPSSVISSHQEEREDFEAASPQSRNGNWCSFVHSQLVTYIEACMKEKYIVNSQQPCLNGAADCQKIMYRTALKPVYQVKQKVLKSLQWKCCPGFIGKDCQQRDPNFILVPANQTEGREEEELSNHVSTSVDSREMLEVIQNHEALLDDLQSDIHQAVSNLGDLRRTFENNGTSMVLEVNQSNSDLQEKLLQQVLFPHVENFLRKHFNPMWVSFNKSLQNLSNIVRNLSNDVEANKKSIERFRENTVPKKEFHELGTKFESKVQENVVKVDQVKKDTENQLQMQQASIHYNLNTIKADIDTKLKKFHKIQQSHFLALNNSIANMKEEQNNLANKFESLKNNVTEASSYHEPKDENSQLTIRQINDILTGHAKQLKELYMESDVAFQNIAVLERWFKELKKNISKHRPEDLTITLMEKSLLMEENKAAMERQVSELNYTLSNLRENYSDLLRYMEECNCQRISSDTDVLEEDLKNITYSLEGTQENLKDIKHLESVFRNLLRNEIEELSSAFPSIHQSLNLRQEENRQLQSQVMAFSEDIGILKKKDEEIHRHIKYLNSSFGSLLEDAMRHEAALEALLGEEFMEVLFEEEPSILISSVFQLQQSLRHISDKLQEQNVTLESLIKRFYLLERGQQNNHDAHTSPKHPKEKTQTSSTLDNVNSQRSIVEHMEPNYEAAKDDSLDSSAYNDIMTLKKDIKHLSLAIKRHESRSDTNLCCNHTVVNVIEPLNISVEILSADLAIIKQKLEEHLLVFKKLFGSNEDLVASNVSLDVTKIQSMLTRNVRRQKKGQDKQRDKKRAEKHRENTQIINGRNTVQTELTQKDSLVAFHVGFTEGKGKEKTLKFNETYLNYGNGYFPDHGYFKAPHKGVYLFVISAEFSSGPALGQLSFSRGYKRTLSSSQRKTPNGNTMTTFAMAEMEKGEKVSFELLQGSVVKRSPPGTTMSGFLLFKT</sequence>
<keyword evidence="3 8" id="KW-0732">Signal</keyword>
<dbReference type="AlphaFoldDB" id="A0A7K9TG72"/>
<feature type="non-terminal residue" evidence="11">
    <location>
        <position position="1018"/>
    </location>
</feature>
<dbReference type="InterPro" id="IPR008983">
    <property type="entry name" value="Tumour_necrosis_fac-like_dom"/>
</dbReference>
<proteinExistence type="predicted"/>
<feature type="region of interest" description="Disordered" evidence="7">
    <location>
        <begin position="848"/>
        <end position="871"/>
    </location>
</feature>
<comment type="subcellular location">
    <subcellularLocation>
        <location evidence="1">Secreted</location>
    </subcellularLocation>
</comment>
<feature type="compositionally biased region" description="Basic and acidic residues" evidence="7">
    <location>
        <begin position="855"/>
        <end position="871"/>
    </location>
</feature>